<dbReference type="InterPro" id="IPR000719">
    <property type="entry name" value="Prot_kinase_dom"/>
</dbReference>
<evidence type="ECO:0000313" key="8">
    <source>
        <dbReference type="Proteomes" id="UP000076925"/>
    </source>
</evidence>
<dbReference type="GO" id="GO:0005524">
    <property type="term" value="F:ATP binding"/>
    <property type="evidence" value="ECO:0007669"/>
    <property type="project" value="InterPro"/>
</dbReference>
<dbReference type="Pfam" id="PF02518">
    <property type="entry name" value="HATPase_c"/>
    <property type="match status" value="1"/>
</dbReference>
<dbReference type="InterPro" id="IPR029016">
    <property type="entry name" value="GAF-like_dom_sf"/>
</dbReference>
<dbReference type="InterPro" id="IPR011009">
    <property type="entry name" value="Kinase-like_dom_sf"/>
</dbReference>
<dbReference type="PANTHER" id="PTHR43642:SF1">
    <property type="entry name" value="HYBRID SIGNAL TRANSDUCTION HISTIDINE KINASE G"/>
    <property type="match status" value="1"/>
</dbReference>
<protein>
    <recommendedName>
        <fullName evidence="2">histidine kinase</fullName>
        <ecNumber evidence="2">2.7.13.3</ecNumber>
    </recommendedName>
</protein>
<dbReference type="Pfam" id="PF13191">
    <property type="entry name" value="AAA_16"/>
    <property type="match status" value="1"/>
</dbReference>
<dbReference type="OrthoDB" id="517727at2"/>
<dbReference type="Gene3D" id="3.30.565.10">
    <property type="entry name" value="Histidine kinase-like ATPase, C-terminal domain"/>
    <property type="match status" value="1"/>
</dbReference>
<dbReference type="Gene3D" id="1.10.287.130">
    <property type="match status" value="1"/>
</dbReference>
<feature type="domain" description="Histidine kinase" evidence="6">
    <location>
        <begin position="1577"/>
        <end position="1826"/>
    </location>
</feature>
<dbReference type="InterPro" id="IPR053159">
    <property type="entry name" value="Hybrid_Histidine_Kinase"/>
</dbReference>
<evidence type="ECO:0000256" key="3">
    <source>
        <dbReference type="ARBA" id="ARBA00022777"/>
    </source>
</evidence>
<dbReference type="EC" id="2.7.13.3" evidence="2"/>
<keyword evidence="3 7" id="KW-0808">Transferase</keyword>
<sequence length="1826" mass="206112">MVNLTGYLISQQIYLGHKTVVYRGIRELDRQPVIIKMMRNEYPSFKELIQFRNQFTIAKNLHLEDVIKTYSLELYENSYVLVMEDFGGISLKDYVCDNVETRHGASLREFLQIAIQIVTALEGLYRHRIIHKDIKPANILINPSTKQVKLIDFSIASLLPRETQTLTCPNVLEGTLAYLSPEQTGRMNRGIDYRSDFYSLGVTFFELLTGQLPFTSNDPMELIHYHIAQQPPLVHHINSEIPPTLSAIANKLMAKNAEDRYQSAFGLRYDLEVCLHSLEQTGNIYPFELAKRDICDRFLIPEKLYGRAKEVKTLLEAFGRVAYPLDMGIATDKQTDISSISVTHSLPEMMMVAGFSGIGKTAVVNEIHKPIAKQQGYFIKGKYDQYKRDVPLSGVVQALQDLIGQLLSESDAQLHHWKDKILAALGENAQVMIDVIPELEQILGQQPPILELSATAAQNRFNLLFQQFIQVFATIEHPLVIFLDDLQWADLASLKLMKLLMTDTRCLLMIGAYRDNEVFPAHPLMLMLQDVNAIVNTITLTPLSITDINDLIADTLSCSTQLAQPLAELVYQKTQGNPFFTNQFLKSLYNEGLISFDFQIGSWQCDIARVKMLALTEDVVEFMARQLQKLPIATQTVLKLAACIGNSFDLATLAIVYEQLPDETAVDLWKALQEGLVIPTTEVYKFYQDSSLVKFHLSLENSEQRTNDKEQMTVSYKFLHDRVQQAAYSLIPEDKKQATHLKIGQLLLSSTPKTQQEEKIFEIVNQLNYGVELIIQETERDNLASLNLIAGRKSKTATAYTTALKYLITGIQLLASNCWENNYNLTLFLYQEAAESAYLAGRFEQMIQLADVVLQKASLLLEQVKVYEVKILAFGAQNKAREAVEIALTVLKMLGQELPLKPNQSDIQQAMSETTLNLNGRCVEDLINLPEMTDVNLLAAMRILSLVITFSYQAAPELFPLILLKQVNLSLQYGNAPLSAFAYVAYGLTLCGVMGDIEQGYQFGKLALNLLVKFNAKEVKAKVIQTFNALVRHWKEHTKEILPPLLEAYSAALETGDLEFAALSLKVYSYSSYFIGKELTLLEPEMATYSYAISQLKQEMPLAWTSIFRQVVLNLLGTVNNPWDLCGKSYDEEKMLPLLQQANDRVGLLFLFFSKLQLCYLFGEFQQAVEYATLAEKYLDGGIGQIVTVLFYFYDSLSRLAVYSESLQQEQKSILDKVQINQEKLQKWAHHAPMNYLHKFYLVEAERHRVLNQKSEAIEMYDRATSLAKENEYLNEEALAQELAAKFYLEWGKQRIAQDSFINAYYCYARWSAKAKVYDLEKRYPDLLKPILQQEKILLTPGDTVTTSGGTTSLTSISSTSVSEIIDLTSVIKASQTLSSEIELDKLLDKLMQVVMENAGAKKCVLILPHGNKLVIEAIATISETPTILQSIPVESSSEIPLNLIYYVKNTLKTLVIDDTTAETYSVTDAYLNQYKPKSVLCTPIINQGKLIGILYLENSLTTGAFTSHRLQVLNLLISQVAISLENARLYQKSQELYQQMQSYAQQLEYSLTDLKQMQLQLIQSEKMSALGNLVAGVAHEINNPVGFIVSNLQPTQEYIRDLFHLIDLYQQKFPHPGDEILEEIEAIDLEYLRTDFPKLINSLKLGTDRIRNISISLRSFSRADTTAKVLFNLHEGIDSTLLILKHRLKANKVHPEINIIKDYGDLPLVKCLPGQLNQVFMNILANAIDAIEESLGEKIGFIWIHTQCSSEKQNVIIRIKDNGVGMPDALKSKIFDHLFTTKAVGKGTGLGLSIAHQIVVEQHQGVLEVNSVPGEGSEFIITLPL</sequence>
<dbReference type="Gene3D" id="3.30.450.40">
    <property type="match status" value="1"/>
</dbReference>
<dbReference type="EMBL" id="ANNX02000015">
    <property type="protein sequence ID" value="KYC43405.1"/>
    <property type="molecule type" value="Genomic_DNA"/>
</dbReference>
<dbReference type="PROSITE" id="PS00108">
    <property type="entry name" value="PROTEIN_KINASE_ST"/>
    <property type="match status" value="1"/>
</dbReference>
<feature type="domain" description="Protein kinase" evidence="5">
    <location>
        <begin position="7"/>
        <end position="279"/>
    </location>
</feature>
<comment type="catalytic activity">
    <reaction evidence="1">
        <text>ATP + protein L-histidine = ADP + protein N-phospho-L-histidine.</text>
        <dbReference type="EC" id="2.7.13.3"/>
    </reaction>
</comment>
<keyword evidence="4" id="KW-0902">Two-component regulatory system</keyword>
<keyword evidence="3 7" id="KW-0418">Kinase</keyword>
<dbReference type="InterPro" id="IPR004358">
    <property type="entry name" value="Sig_transdc_His_kin-like_C"/>
</dbReference>
<dbReference type="InterPro" id="IPR003018">
    <property type="entry name" value="GAF"/>
</dbReference>
<evidence type="ECO:0000256" key="1">
    <source>
        <dbReference type="ARBA" id="ARBA00000085"/>
    </source>
</evidence>
<dbReference type="InterPro" id="IPR008271">
    <property type="entry name" value="Ser/Thr_kinase_AS"/>
</dbReference>
<accession>A0A139XFC6</accession>
<keyword evidence="7" id="KW-0723">Serine/threonine-protein kinase</keyword>
<evidence type="ECO:0000259" key="5">
    <source>
        <dbReference type="PROSITE" id="PS50011"/>
    </source>
</evidence>
<dbReference type="GO" id="GO:0004673">
    <property type="term" value="F:protein histidine kinase activity"/>
    <property type="evidence" value="ECO:0007669"/>
    <property type="project" value="UniProtKB-EC"/>
</dbReference>
<dbReference type="STRING" id="128403.WA1_11235"/>
<dbReference type="InterPro" id="IPR041664">
    <property type="entry name" value="AAA_16"/>
</dbReference>
<dbReference type="SUPFAM" id="SSF56112">
    <property type="entry name" value="Protein kinase-like (PK-like)"/>
    <property type="match status" value="1"/>
</dbReference>
<evidence type="ECO:0000256" key="4">
    <source>
        <dbReference type="ARBA" id="ARBA00023012"/>
    </source>
</evidence>
<dbReference type="PRINTS" id="PR00344">
    <property type="entry name" value="BCTRLSENSOR"/>
</dbReference>
<reference evidence="7 8" key="1">
    <citation type="journal article" date="2013" name="Genome Biol. Evol.">
        <title>Genomes of Stigonematalean cyanobacteria (subsection V) and the evolution of oxygenic photosynthesis from prokaryotes to plastids.</title>
        <authorList>
            <person name="Dagan T."/>
            <person name="Roettger M."/>
            <person name="Stucken K."/>
            <person name="Landan G."/>
            <person name="Koch R."/>
            <person name="Major P."/>
            <person name="Gould S.B."/>
            <person name="Goremykin V.V."/>
            <person name="Rippka R."/>
            <person name="Tandeau de Marsac N."/>
            <person name="Gugger M."/>
            <person name="Lockhart P.J."/>
            <person name="Allen J.F."/>
            <person name="Brune I."/>
            <person name="Maus I."/>
            <person name="Puhler A."/>
            <person name="Martin W.F."/>
        </authorList>
    </citation>
    <scope>NUCLEOTIDE SEQUENCE [LARGE SCALE GENOMIC DNA]</scope>
    <source>
        <strain evidence="7 8">PCC 7110</strain>
    </source>
</reference>
<dbReference type="SMART" id="SM00065">
    <property type="entry name" value="GAF"/>
    <property type="match status" value="1"/>
</dbReference>
<dbReference type="PROSITE" id="PS50011">
    <property type="entry name" value="PROTEIN_KINASE_DOM"/>
    <property type="match status" value="1"/>
</dbReference>
<dbReference type="Gene3D" id="3.40.50.300">
    <property type="entry name" value="P-loop containing nucleotide triphosphate hydrolases"/>
    <property type="match status" value="1"/>
</dbReference>
<comment type="caution">
    <text evidence="7">The sequence shown here is derived from an EMBL/GenBank/DDBJ whole genome shotgun (WGS) entry which is preliminary data.</text>
</comment>
<dbReference type="Pfam" id="PF00069">
    <property type="entry name" value="Pkinase"/>
    <property type="match status" value="1"/>
</dbReference>
<dbReference type="Proteomes" id="UP000076925">
    <property type="component" value="Unassembled WGS sequence"/>
</dbReference>
<dbReference type="PANTHER" id="PTHR43642">
    <property type="entry name" value="HYBRID SIGNAL TRANSDUCTION HISTIDINE KINASE G"/>
    <property type="match status" value="1"/>
</dbReference>
<name>A0A139XFC6_9CYAN</name>
<evidence type="ECO:0000259" key="6">
    <source>
        <dbReference type="PROSITE" id="PS50109"/>
    </source>
</evidence>
<dbReference type="SUPFAM" id="SSF55781">
    <property type="entry name" value="GAF domain-like"/>
    <property type="match status" value="1"/>
</dbReference>
<evidence type="ECO:0000313" key="7">
    <source>
        <dbReference type="EMBL" id="KYC43405.1"/>
    </source>
</evidence>
<dbReference type="CDD" id="cd14014">
    <property type="entry name" value="STKc_PknB_like"/>
    <property type="match status" value="1"/>
</dbReference>
<dbReference type="SMART" id="SM00387">
    <property type="entry name" value="HATPase_c"/>
    <property type="match status" value="1"/>
</dbReference>
<dbReference type="InterPro" id="IPR003594">
    <property type="entry name" value="HATPase_dom"/>
</dbReference>
<dbReference type="SUPFAM" id="SSF52540">
    <property type="entry name" value="P-loop containing nucleoside triphosphate hydrolases"/>
    <property type="match status" value="1"/>
</dbReference>
<dbReference type="SMART" id="SM00220">
    <property type="entry name" value="S_TKc"/>
    <property type="match status" value="1"/>
</dbReference>
<dbReference type="SUPFAM" id="SSF55874">
    <property type="entry name" value="ATPase domain of HSP90 chaperone/DNA topoisomerase II/histidine kinase"/>
    <property type="match status" value="1"/>
</dbReference>
<evidence type="ECO:0000256" key="2">
    <source>
        <dbReference type="ARBA" id="ARBA00012438"/>
    </source>
</evidence>
<dbReference type="InterPro" id="IPR036890">
    <property type="entry name" value="HATPase_C_sf"/>
</dbReference>
<dbReference type="Pfam" id="PF01590">
    <property type="entry name" value="GAF"/>
    <property type="match status" value="1"/>
</dbReference>
<dbReference type="Gene3D" id="1.10.510.10">
    <property type="entry name" value="Transferase(Phosphotransferase) domain 1"/>
    <property type="match status" value="1"/>
</dbReference>
<dbReference type="GO" id="GO:0004674">
    <property type="term" value="F:protein serine/threonine kinase activity"/>
    <property type="evidence" value="ECO:0007669"/>
    <property type="project" value="UniProtKB-KW"/>
</dbReference>
<dbReference type="InterPro" id="IPR005467">
    <property type="entry name" value="His_kinase_dom"/>
</dbReference>
<dbReference type="PROSITE" id="PS50109">
    <property type="entry name" value="HIS_KIN"/>
    <property type="match status" value="1"/>
</dbReference>
<dbReference type="InterPro" id="IPR027417">
    <property type="entry name" value="P-loop_NTPase"/>
</dbReference>
<organism evidence="7 8">
    <name type="scientific">Scytonema hofmannii PCC 7110</name>
    <dbReference type="NCBI Taxonomy" id="128403"/>
    <lineage>
        <taxon>Bacteria</taxon>
        <taxon>Bacillati</taxon>
        <taxon>Cyanobacteriota</taxon>
        <taxon>Cyanophyceae</taxon>
        <taxon>Nostocales</taxon>
        <taxon>Scytonemataceae</taxon>
        <taxon>Scytonema</taxon>
    </lineage>
</organism>
<proteinExistence type="predicted"/>
<gene>
    <name evidence="7" type="ORF">WA1_11235</name>
</gene>
<dbReference type="GO" id="GO:0000160">
    <property type="term" value="P:phosphorelay signal transduction system"/>
    <property type="evidence" value="ECO:0007669"/>
    <property type="project" value="UniProtKB-KW"/>
</dbReference>
<keyword evidence="8" id="KW-1185">Reference proteome</keyword>